<accession>Q2G7Q5</accession>
<evidence type="ECO:0000313" key="6">
    <source>
        <dbReference type="EMBL" id="ABD26118.1"/>
    </source>
</evidence>
<dbReference type="GO" id="GO:0003700">
    <property type="term" value="F:DNA-binding transcription factor activity"/>
    <property type="evidence" value="ECO:0007669"/>
    <property type="project" value="InterPro"/>
</dbReference>
<dbReference type="GO" id="GO:0005829">
    <property type="term" value="C:cytosol"/>
    <property type="evidence" value="ECO:0007669"/>
    <property type="project" value="TreeGrafter"/>
</dbReference>
<dbReference type="eggNOG" id="COG0583">
    <property type="taxonomic scope" value="Bacteria"/>
</dbReference>
<dbReference type="Gene3D" id="1.10.10.10">
    <property type="entry name" value="Winged helix-like DNA-binding domain superfamily/Winged helix DNA-binding domain"/>
    <property type="match status" value="1"/>
</dbReference>
<dbReference type="InterPro" id="IPR036390">
    <property type="entry name" value="WH_DNA-bd_sf"/>
</dbReference>
<reference evidence="7" key="1">
    <citation type="submission" date="2006-01" db="EMBL/GenBank/DDBJ databases">
        <title>Complete sequence of Novosphingobium aromaticivorans DSM 12444.</title>
        <authorList>
            <consortium name="US DOE Joint Genome Institute"/>
            <person name="Copeland A."/>
            <person name="Lucas S."/>
            <person name="Lapidus A."/>
            <person name="Barry K."/>
            <person name="Detter J.C."/>
            <person name="Glavina T."/>
            <person name="Hammon N."/>
            <person name="Israni S."/>
            <person name="Pitluck S."/>
            <person name="Chain P."/>
            <person name="Malfatti S."/>
            <person name="Shin M."/>
            <person name="Vergez L."/>
            <person name="Schmutz J."/>
            <person name="Larimer F."/>
            <person name="Land M."/>
            <person name="Kyrpides N."/>
            <person name="Ivanova N."/>
            <person name="Fredrickson J."/>
            <person name="Balkwill D."/>
            <person name="Romine M.F."/>
            <person name="Richardson P."/>
        </authorList>
    </citation>
    <scope>NUCLEOTIDE SEQUENCE [LARGE SCALE GENOMIC DNA]</scope>
    <source>
        <strain evidence="7">ATCC 700278 / DSM 12444 / CCUG 56034 / CIP 105152 / NBRC 16084 / F199</strain>
    </source>
</reference>
<evidence type="ECO:0000313" key="7">
    <source>
        <dbReference type="Proteomes" id="UP000009134"/>
    </source>
</evidence>
<evidence type="ECO:0000259" key="5">
    <source>
        <dbReference type="PROSITE" id="PS50931"/>
    </source>
</evidence>
<feature type="domain" description="HTH lysR-type" evidence="5">
    <location>
        <begin position="23"/>
        <end position="80"/>
    </location>
</feature>
<dbReference type="InterPro" id="IPR050950">
    <property type="entry name" value="HTH-type_LysR_regulators"/>
</dbReference>
<evidence type="ECO:0000256" key="4">
    <source>
        <dbReference type="ARBA" id="ARBA00023163"/>
    </source>
</evidence>
<dbReference type="InterPro" id="IPR036388">
    <property type="entry name" value="WH-like_DNA-bd_sf"/>
</dbReference>
<dbReference type="Proteomes" id="UP000009134">
    <property type="component" value="Chromosome"/>
</dbReference>
<dbReference type="PROSITE" id="PS50931">
    <property type="entry name" value="HTH_LYSR"/>
    <property type="match status" value="1"/>
</dbReference>
<dbReference type="SMR" id="Q2G7Q5"/>
<dbReference type="InterPro" id="IPR005119">
    <property type="entry name" value="LysR_subst-bd"/>
</dbReference>
<dbReference type="STRING" id="279238.Saro_1678"/>
<evidence type="ECO:0000256" key="2">
    <source>
        <dbReference type="ARBA" id="ARBA00023015"/>
    </source>
</evidence>
<dbReference type="PRINTS" id="PR00039">
    <property type="entry name" value="HTHLYSR"/>
</dbReference>
<dbReference type="AlphaFoldDB" id="Q2G7Q5"/>
<dbReference type="KEGG" id="nar:Saro_1678"/>
<keyword evidence="7" id="KW-1185">Reference proteome</keyword>
<keyword evidence="3" id="KW-0238">DNA-binding</keyword>
<keyword evidence="2" id="KW-0805">Transcription regulation</keyword>
<dbReference type="Pfam" id="PF03466">
    <property type="entry name" value="LysR_substrate"/>
    <property type="match status" value="1"/>
</dbReference>
<dbReference type="InterPro" id="IPR000847">
    <property type="entry name" value="LysR_HTH_N"/>
</dbReference>
<organism evidence="6 7">
    <name type="scientific">Novosphingobium aromaticivorans (strain ATCC 700278 / DSM 12444 / CCUG 56034 / CIP 105152 / NBRC 16084 / F199)</name>
    <dbReference type="NCBI Taxonomy" id="279238"/>
    <lineage>
        <taxon>Bacteria</taxon>
        <taxon>Pseudomonadati</taxon>
        <taxon>Pseudomonadota</taxon>
        <taxon>Alphaproteobacteria</taxon>
        <taxon>Sphingomonadales</taxon>
        <taxon>Sphingomonadaceae</taxon>
        <taxon>Novosphingobium</taxon>
    </lineage>
</organism>
<dbReference type="HOGENOM" id="CLU_039613_6_0_5"/>
<sequence length="318" mass="34652">MNCRSLRNNCNLGGKPYALRMDFDERQLRAFIAIADTGSLGRAARVVNLTQPSLSRLVQGIEERLGHRLFDRGGKGMALTDAGRLLLPHARHLVAEMQNTRDELAALRGLRRGTVRIGAVAAVLRTLVASAIGSVLVETPDLAFELVEGVDGELLDALLTRRIDLAVSSQPLDHDEVVPIGECTYRDSFAVFCAASHTLPPRPTLAQAMTRGWVMPGHAFTPRGTFEEIVRRHSLTPRVVVECGSVEAMIAVSASSELLCWLPEPLLAPHLASGAMRKLDIAELALQRRFILHRRKSGLLPDAASQFVRHFPLVGSGA</sequence>
<dbReference type="PANTHER" id="PTHR30419:SF8">
    <property type="entry name" value="NITROGEN ASSIMILATION TRANSCRIPTIONAL ACTIVATOR-RELATED"/>
    <property type="match status" value="1"/>
</dbReference>
<dbReference type="PANTHER" id="PTHR30419">
    <property type="entry name" value="HTH-TYPE TRANSCRIPTIONAL REGULATOR YBHD"/>
    <property type="match status" value="1"/>
</dbReference>
<dbReference type="Gene3D" id="3.40.190.290">
    <property type="match status" value="1"/>
</dbReference>
<name>Q2G7Q5_NOVAD</name>
<protein>
    <submittedName>
        <fullName evidence="6">Transcriptional regulator, LysR family</fullName>
    </submittedName>
</protein>
<dbReference type="EMBL" id="CP000248">
    <property type="protein sequence ID" value="ABD26118.1"/>
    <property type="molecule type" value="Genomic_DNA"/>
</dbReference>
<gene>
    <name evidence="6" type="ordered locus">Saro_1678</name>
</gene>
<dbReference type="GO" id="GO:0003677">
    <property type="term" value="F:DNA binding"/>
    <property type="evidence" value="ECO:0007669"/>
    <property type="project" value="UniProtKB-KW"/>
</dbReference>
<dbReference type="SUPFAM" id="SSF53850">
    <property type="entry name" value="Periplasmic binding protein-like II"/>
    <property type="match status" value="1"/>
</dbReference>
<dbReference type="SUPFAM" id="SSF46785">
    <property type="entry name" value="Winged helix' DNA-binding domain"/>
    <property type="match status" value="1"/>
</dbReference>
<comment type="similarity">
    <text evidence="1">Belongs to the LysR transcriptional regulatory family.</text>
</comment>
<proteinExistence type="inferred from homology"/>
<evidence type="ECO:0000256" key="1">
    <source>
        <dbReference type="ARBA" id="ARBA00009437"/>
    </source>
</evidence>
<keyword evidence="4" id="KW-0804">Transcription</keyword>
<dbReference type="FunFam" id="1.10.10.10:FF:000001">
    <property type="entry name" value="LysR family transcriptional regulator"/>
    <property type="match status" value="1"/>
</dbReference>
<dbReference type="Pfam" id="PF00126">
    <property type="entry name" value="HTH_1"/>
    <property type="match status" value="1"/>
</dbReference>
<evidence type="ECO:0000256" key="3">
    <source>
        <dbReference type="ARBA" id="ARBA00023125"/>
    </source>
</evidence>